<sequence>MKEPLQLNHHLLTQNAELANYITKNNLWQTNVNQNLLASTTDLMNDLWVPAHALKRIIENDIISPDNTSGEGEVISIIDLPVKDWHLLRQDVNVSDNTEKTISIFVKPVENEGSKDFTIWSWGGVQIAVFSRQDWSLISGIAIHTNIEFFSHGWVRLSATYNVNNKNIYFGTSEGKNSQYLGENKKQFYLYDPQLENHAPVTIYKPNKPKKNQLFPAHFTGNQVSKALDLIRNKYPDKKVIILSDGYADISPFTYFDCSKESVESMEQYDFNNTVFVYACDSDDIGLPFISKIVAAKGLFRPVGVANPSLYINLNDQARRMLEDEYIAQLNEGFAKWDFGPHDFINIIQAIDITSDLPGDYVEIGCYRGSSSRVAVRYMLEKGLKRNCYFFDVFDGFNYEAAKTSADVVWEGSHKTEGIEQVKERISKYHNPKKLLSIFIEKNNIIEDELPITISQIVIANVDVDLYEAVKASLFKVCHKIVRGGIIIVEDPGHTPLLIGARLALKEFMESESGRPFMPIYMQSGQTFLIKLN</sequence>
<name>B5VY92_LIMMA</name>
<reference evidence="1 2" key="1">
    <citation type="journal article" date="2011" name="Appl. Environ. Microbiol.">
        <title>Contribution of a Sodium Ion Gradient to Energy Conservation during Fermentation in the Cyanobacterium Arthrospira (Spirulina) maxima CS-328.</title>
        <authorList>
            <person name="Carrieri D."/>
            <person name="Ananyev G."/>
            <person name="Lenz O."/>
            <person name="Bryant D.A."/>
            <person name="Dismukes G.C."/>
        </authorList>
    </citation>
    <scope>NUCLEOTIDE SEQUENCE [LARGE SCALE GENOMIC DNA]</scope>
    <source>
        <strain evidence="1 2">CS-328</strain>
    </source>
</reference>
<gene>
    <name evidence="1" type="ORF">AmaxDRAFT_1484</name>
</gene>
<dbReference type="PANTHER" id="PTHR40036">
    <property type="entry name" value="MACROCIN O-METHYLTRANSFERASE"/>
    <property type="match status" value="1"/>
</dbReference>
<evidence type="ECO:0000313" key="1">
    <source>
        <dbReference type="EMBL" id="EDZ95794.1"/>
    </source>
</evidence>
<dbReference type="Proteomes" id="UP000004061">
    <property type="component" value="Unassembled WGS sequence"/>
</dbReference>
<accession>B5VY92</accession>
<dbReference type="AlphaFoldDB" id="B5VY92"/>
<dbReference type="RefSeq" id="WP_006668726.1">
    <property type="nucleotide sequence ID" value="NZ_ABYK01000008.1"/>
</dbReference>
<evidence type="ECO:0000313" key="2">
    <source>
        <dbReference type="Proteomes" id="UP000004061"/>
    </source>
</evidence>
<dbReference type="InterPro" id="IPR029063">
    <property type="entry name" value="SAM-dependent_MTases_sf"/>
</dbReference>
<dbReference type="Gene3D" id="3.40.50.150">
    <property type="entry name" value="Vaccinia Virus protein VP39"/>
    <property type="match status" value="1"/>
</dbReference>
<protein>
    <submittedName>
        <fullName evidence="1">Uncharacterized protein</fullName>
    </submittedName>
</protein>
<dbReference type="InterPro" id="IPR008884">
    <property type="entry name" value="TylF_MeTrfase"/>
</dbReference>
<keyword evidence="2" id="KW-1185">Reference proteome</keyword>
<proteinExistence type="predicted"/>
<dbReference type="Pfam" id="PF05711">
    <property type="entry name" value="TylF"/>
    <property type="match status" value="1"/>
</dbReference>
<comment type="caution">
    <text evidence="1">The sequence shown here is derived from an EMBL/GenBank/DDBJ whole genome shotgun (WGS) entry which is preliminary data.</text>
</comment>
<organism evidence="1 2">
    <name type="scientific">Limnospira maxima CS-328</name>
    <dbReference type="NCBI Taxonomy" id="513049"/>
    <lineage>
        <taxon>Bacteria</taxon>
        <taxon>Bacillati</taxon>
        <taxon>Cyanobacteriota</taxon>
        <taxon>Cyanophyceae</taxon>
        <taxon>Oscillatoriophycideae</taxon>
        <taxon>Oscillatoriales</taxon>
        <taxon>Sirenicapillariaceae</taxon>
        <taxon>Limnospira</taxon>
    </lineage>
</organism>
<dbReference type="PANTHER" id="PTHR40036:SF1">
    <property type="entry name" value="MACROCIN O-METHYLTRANSFERASE"/>
    <property type="match status" value="1"/>
</dbReference>
<dbReference type="EMBL" id="ABYK01000008">
    <property type="protein sequence ID" value="EDZ95794.1"/>
    <property type="molecule type" value="Genomic_DNA"/>
</dbReference>